<evidence type="ECO:0000313" key="2">
    <source>
        <dbReference type="Proteomes" id="UP001497516"/>
    </source>
</evidence>
<name>A0AAV2FFL4_9ROSI</name>
<dbReference type="AlphaFoldDB" id="A0AAV2FFL4"/>
<protein>
    <submittedName>
        <fullName evidence="1">Uncharacterized protein</fullName>
    </submittedName>
</protein>
<accession>A0AAV2FFL4</accession>
<proteinExistence type="predicted"/>
<sequence length="105" mass="11693">MYGNWQSPGLGCPRTMRRREKNLVTIRAAPLPDNRNGIVVWGRIGTSGMIMSCLDEADDSSSRLQLGLDHLSEESMLILCCEVETCFENGEELFRTKGGETTNLL</sequence>
<dbReference type="Proteomes" id="UP001497516">
    <property type="component" value="Chromosome 6"/>
</dbReference>
<evidence type="ECO:0000313" key="1">
    <source>
        <dbReference type="EMBL" id="CAL1397056.1"/>
    </source>
</evidence>
<organism evidence="1 2">
    <name type="scientific">Linum trigynum</name>
    <dbReference type="NCBI Taxonomy" id="586398"/>
    <lineage>
        <taxon>Eukaryota</taxon>
        <taxon>Viridiplantae</taxon>
        <taxon>Streptophyta</taxon>
        <taxon>Embryophyta</taxon>
        <taxon>Tracheophyta</taxon>
        <taxon>Spermatophyta</taxon>
        <taxon>Magnoliopsida</taxon>
        <taxon>eudicotyledons</taxon>
        <taxon>Gunneridae</taxon>
        <taxon>Pentapetalae</taxon>
        <taxon>rosids</taxon>
        <taxon>fabids</taxon>
        <taxon>Malpighiales</taxon>
        <taxon>Linaceae</taxon>
        <taxon>Linum</taxon>
    </lineage>
</organism>
<gene>
    <name evidence="1" type="ORF">LTRI10_LOCUS37385</name>
</gene>
<dbReference type="EMBL" id="OZ034819">
    <property type="protein sequence ID" value="CAL1397056.1"/>
    <property type="molecule type" value="Genomic_DNA"/>
</dbReference>
<keyword evidence="2" id="KW-1185">Reference proteome</keyword>
<reference evidence="1 2" key="1">
    <citation type="submission" date="2024-04" db="EMBL/GenBank/DDBJ databases">
        <authorList>
            <person name="Fracassetti M."/>
        </authorList>
    </citation>
    <scope>NUCLEOTIDE SEQUENCE [LARGE SCALE GENOMIC DNA]</scope>
</reference>